<dbReference type="SMART" id="SM00028">
    <property type="entry name" value="TPR"/>
    <property type="match status" value="2"/>
</dbReference>
<dbReference type="Gene3D" id="3.40.50.1460">
    <property type="match status" value="1"/>
</dbReference>
<evidence type="ECO:0000256" key="1">
    <source>
        <dbReference type="SAM" id="MobiDB-lite"/>
    </source>
</evidence>
<dbReference type="SMART" id="SM01324">
    <property type="entry name" value="YARHG"/>
    <property type="match status" value="1"/>
</dbReference>
<evidence type="ECO:0000313" key="5">
    <source>
        <dbReference type="Proteomes" id="UP000031623"/>
    </source>
</evidence>
<dbReference type="AlphaFoldDB" id="A0A090AD81"/>
<dbReference type="PANTHER" id="PTHR22576:SF37">
    <property type="entry name" value="MUCOSA-ASSOCIATED LYMPHOID TISSUE LYMPHOMA TRANSLOCATION PROTEIN 1"/>
    <property type="match status" value="1"/>
</dbReference>
<dbReference type="HOGENOM" id="CLU_510824_0_0_6"/>
<keyword evidence="5" id="KW-1185">Reference proteome</keyword>
<gene>
    <name evidence="4" type="ORF">THII_0452</name>
</gene>
<evidence type="ECO:0000259" key="2">
    <source>
        <dbReference type="PROSITE" id="PS50208"/>
    </source>
</evidence>
<dbReference type="InterPro" id="IPR025582">
    <property type="entry name" value="YARHG_dom"/>
</dbReference>
<name>A0A090AD81_9GAMM</name>
<feature type="compositionally biased region" description="Polar residues" evidence="1">
    <location>
        <begin position="445"/>
        <end position="459"/>
    </location>
</feature>
<feature type="domain" description="Caspase family p20" evidence="2">
    <location>
        <begin position="206"/>
        <end position="333"/>
    </location>
</feature>
<accession>A0A090AD81</accession>
<feature type="domain" description="SH3b" evidence="3">
    <location>
        <begin position="35"/>
        <end position="100"/>
    </location>
</feature>
<dbReference type="Gene3D" id="2.30.30.40">
    <property type="entry name" value="SH3 Domains"/>
    <property type="match status" value="1"/>
</dbReference>
<dbReference type="InterPro" id="IPR029030">
    <property type="entry name" value="Caspase-like_dom_sf"/>
</dbReference>
<dbReference type="EMBL" id="AP014633">
    <property type="protein sequence ID" value="BAP54749.1"/>
    <property type="molecule type" value="Genomic_DNA"/>
</dbReference>
<evidence type="ECO:0000313" key="4">
    <source>
        <dbReference type="EMBL" id="BAP54749.1"/>
    </source>
</evidence>
<dbReference type="Pfam" id="PF08239">
    <property type="entry name" value="SH3_3"/>
    <property type="match status" value="1"/>
</dbReference>
<feature type="region of interest" description="Disordered" evidence="1">
    <location>
        <begin position="438"/>
        <end position="459"/>
    </location>
</feature>
<dbReference type="SMART" id="SM00287">
    <property type="entry name" value="SH3b"/>
    <property type="match status" value="1"/>
</dbReference>
<dbReference type="Gene3D" id="1.25.40.10">
    <property type="entry name" value="Tetratricopeptide repeat domain"/>
    <property type="match status" value="1"/>
</dbReference>
<dbReference type="Proteomes" id="UP000031623">
    <property type="component" value="Chromosome"/>
</dbReference>
<dbReference type="PROSITE" id="PS50208">
    <property type="entry name" value="CASPASE_P20"/>
    <property type="match status" value="1"/>
</dbReference>
<dbReference type="InterPro" id="IPR011990">
    <property type="entry name" value="TPR-like_helical_dom_sf"/>
</dbReference>
<protein>
    <submittedName>
        <fullName evidence="4">Uncharacterized protein</fullName>
    </submittedName>
</protein>
<reference evidence="4 5" key="1">
    <citation type="journal article" date="2014" name="ISME J.">
        <title>Ecophysiology of Thioploca ingrica as revealed by the complete genome sequence supplemented with proteomic evidence.</title>
        <authorList>
            <person name="Kojima H."/>
            <person name="Ogura Y."/>
            <person name="Yamamoto N."/>
            <person name="Togashi T."/>
            <person name="Mori H."/>
            <person name="Watanabe T."/>
            <person name="Nemoto F."/>
            <person name="Kurokawa K."/>
            <person name="Hayashi T."/>
            <person name="Fukui M."/>
        </authorList>
    </citation>
    <scope>NUCLEOTIDE SEQUENCE [LARGE SCALE GENOMIC DNA]</scope>
</reference>
<dbReference type="Pfam" id="PF00656">
    <property type="entry name" value="Peptidase_C14"/>
    <property type="match status" value="1"/>
</dbReference>
<organism evidence="4 5">
    <name type="scientific">Thioploca ingrica</name>
    <dbReference type="NCBI Taxonomy" id="40754"/>
    <lineage>
        <taxon>Bacteria</taxon>
        <taxon>Pseudomonadati</taxon>
        <taxon>Pseudomonadota</taxon>
        <taxon>Gammaproteobacteria</taxon>
        <taxon>Thiotrichales</taxon>
        <taxon>Thiotrichaceae</taxon>
        <taxon>Thioploca</taxon>
    </lineage>
</organism>
<dbReference type="PANTHER" id="PTHR22576">
    <property type="entry name" value="MUCOSA ASSOCIATED LYMPHOID TISSUE LYMPHOMA TRANSLOCATION PROTEIN 1/PARACASPASE"/>
    <property type="match status" value="1"/>
</dbReference>
<dbReference type="SUPFAM" id="SSF52129">
    <property type="entry name" value="Caspase-like"/>
    <property type="match status" value="1"/>
</dbReference>
<dbReference type="InterPro" id="IPR038434">
    <property type="entry name" value="YARHG_sf"/>
</dbReference>
<sequence length="533" mass="59014">MWPQFNLIKRIFRLATVISFITSLGWQITVAATEEIYGNVTTENTALNIRAGMGTDTKIIAKALNGSRLRILETVDSWYKVQLSNGKIGYASADYIKISPHNTDKITSDELVTPYQTHLNQGNSLNDQGKTKAAYQEYLKAYQNASNQREQEIALGSLAATSSQLGNNSAAEKYLQELLAISPDNEWAKKLAEQITTEVIKPESTESRTALVIGNANYADSPLNNPINDAKAIAELLKNKGFRVVSALDADQRRMETTVNEFATLLAANKGIGVFYYSGHGLQVDGENYLIPTDAAITDETDVKYKAIDAGQVLGKMEAAKNNLNIVILDACRVNPWLRGRGSNYRGLATMQAHGTLIAYATAPNSIASDGNEEDTNGLYTKHLVKAMKTPGWDVEKMFKQVGIAVENESKGEQSPWYHSSLRGEFCFGGCDTHSTPIETPIPSPATTQAQTPGRYPETSTRYLNDSDLEKKSTKELKIMRNEIFARHGYLFEPGEMKDYFTKQSWYQPQSADVGSLLSPIEQANIQRIKEYE</sequence>
<dbReference type="STRING" id="40754.THII_0452"/>
<dbReference type="GO" id="GO:0006508">
    <property type="term" value="P:proteolysis"/>
    <property type="evidence" value="ECO:0007669"/>
    <property type="project" value="InterPro"/>
</dbReference>
<dbReference type="InterPro" id="IPR011600">
    <property type="entry name" value="Pept_C14_caspase"/>
</dbReference>
<evidence type="ECO:0000259" key="3">
    <source>
        <dbReference type="PROSITE" id="PS51781"/>
    </source>
</evidence>
<dbReference type="Gene3D" id="1.20.58.1690">
    <property type="match status" value="1"/>
</dbReference>
<dbReference type="SUPFAM" id="SSF48452">
    <property type="entry name" value="TPR-like"/>
    <property type="match status" value="1"/>
</dbReference>
<dbReference type="KEGG" id="tig:THII_0452"/>
<dbReference type="InterPro" id="IPR052039">
    <property type="entry name" value="Caspase-related_regulators"/>
</dbReference>
<dbReference type="GO" id="GO:0004197">
    <property type="term" value="F:cysteine-type endopeptidase activity"/>
    <property type="evidence" value="ECO:0007669"/>
    <property type="project" value="InterPro"/>
</dbReference>
<dbReference type="PROSITE" id="PS51781">
    <property type="entry name" value="SH3B"/>
    <property type="match status" value="1"/>
</dbReference>
<dbReference type="OrthoDB" id="5624771at2"/>
<proteinExistence type="predicted"/>
<dbReference type="InterPro" id="IPR019734">
    <property type="entry name" value="TPR_rpt"/>
</dbReference>
<dbReference type="Pfam" id="PF13308">
    <property type="entry name" value="YARHG"/>
    <property type="match status" value="1"/>
</dbReference>
<dbReference type="InterPro" id="IPR001309">
    <property type="entry name" value="Pept_C14_p20"/>
</dbReference>
<dbReference type="InterPro" id="IPR003646">
    <property type="entry name" value="SH3-like_bac-type"/>
</dbReference>